<evidence type="ECO:0000256" key="1">
    <source>
        <dbReference type="SAM" id="Phobius"/>
    </source>
</evidence>
<proteinExistence type="predicted"/>
<keyword evidence="1" id="KW-1133">Transmembrane helix</keyword>
<feature type="transmembrane region" description="Helical" evidence="1">
    <location>
        <begin position="6"/>
        <end position="21"/>
    </location>
</feature>
<reference evidence="3" key="1">
    <citation type="journal article" date="2019" name="Int. J. Syst. Evol. Microbiol.">
        <title>The Global Catalogue of Microorganisms (GCM) 10K type strain sequencing project: providing services to taxonomists for standard genome sequencing and annotation.</title>
        <authorList>
            <consortium name="The Broad Institute Genomics Platform"/>
            <consortium name="The Broad Institute Genome Sequencing Center for Infectious Disease"/>
            <person name="Wu L."/>
            <person name="Ma J."/>
        </authorList>
    </citation>
    <scope>NUCLEOTIDE SEQUENCE [LARGE SCALE GENOMIC DNA]</scope>
    <source>
        <strain evidence="3">CGMCC 1.16033</strain>
    </source>
</reference>
<sequence>MIWVTILTMALLVILSRYLLLEPGLPIRLGKKTLAFLGFSAPAVLSAIFAPIVFLRDGELQLSLSNPYLSCALLAALLALLTRNTLLTTIVSMAVFFWIYTQ</sequence>
<organism evidence="2 3">
    <name type="scientific">Shewanella carassii</name>
    <dbReference type="NCBI Taxonomy" id="1987584"/>
    <lineage>
        <taxon>Bacteria</taxon>
        <taxon>Pseudomonadati</taxon>
        <taxon>Pseudomonadota</taxon>
        <taxon>Gammaproteobacteria</taxon>
        <taxon>Alteromonadales</taxon>
        <taxon>Shewanellaceae</taxon>
        <taxon>Shewanella</taxon>
    </lineage>
</organism>
<feature type="transmembrane region" description="Helical" evidence="1">
    <location>
        <begin position="33"/>
        <end position="55"/>
    </location>
</feature>
<keyword evidence="1" id="KW-0472">Membrane</keyword>
<dbReference type="InterPro" id="IPR008407">
    <property type="entry name" value="Brnchd-chn_aa_trnsp_AzlD"/>
</dbReference>
<dbReference type="Pfam" id="PF05437">
    <property type="entry name" value="AzlD"/>
    <property type="match status" value="1"/>
</dbReference>
<dbReference type="Proteomes" id="UP000606498">
    <property type="component" value="Unassembled WGS sequence"/>
</dbReference>
<protein>
    <submittedName>
        <fullName evidence="2">Branched-chain amino acid ABC transporter</fullName>
    </submittedName>
</protein>
<accession>A0ABQ1T116</accession>
<comment type="caution">
    <text evidence="2">The sequence shown here is derived from an EMBL/GenBank/DDBJ whole genome shotgun (WGS) entry which is preliminary data.</text>
</comment>
<keyword evidence="3" id="KW-1185">Reference proteome</keyword>
<evidence type="ECO:0000313" key="3">
    <source>
        <dbReference type="Proteomes" id="UP000606498"/>
    </source>
</evidence>
<dbReference type="EMBL" id="BMKO01000004">
    <property type="protein sequence ID" value="GGE78326.1"/>
    <property type="molecule type" value="Genomic_DNA"/>
</dbReference>
<feature type="transmembrane region" description="Helical" evidence="1">
    <location>
        <begin position="67"/>
        <end position="100"/>
    </location>
</feature>
<name>A0ABQ1T116_9GAMM</name>
<dbReference type="RefSeq" id="WP_100145430.1">
    <property type="nucleotide sequence ID" value="NZ_BMKO01000004.1"/>
</dbReference>
<keyword evidence="1" id="KW-0812">Transmembrane</keyword>
<gene>
    <name evidence="2" type="ORF">GCM10011520_18590</name>
</gene>
<evidence type="ECO:0000313" key="2">
    <source>
        <dbReference type="EMBL" id="GGE78326.1"/>
    </source>
</evidence>